<reference evidence="2" key="1">
    <citation type="journal article" date="2023" name="Mol. Biol. Evol.">
        <title>Third-Generation Sequencing Reveals the Adaptive Role of the Epigenome in Three Deep-Sea Polychaetes.</title>
        <authorList>
            <person name="Perez M."/>
            <person name="Aroh O."/>
            <person name="Sun Y."/>
            <person name="Lan Y."/>
            <person name="Juniper S.K."/>
            <person name="Young C.R."/>
            <person name="Angers B."/>
            <person name="Qian P.Y."/>
        </authorList>
    </citation>
    <scope>NUCLEOTIDE SEQUENCE</scope>
    <source>
        <strain evidence="2">P08H-3</strain>
    </source>
</reference>
<dbReference type="Proteomes" id="UP001208570">
    <property type="component" value="Unassembled WGS sequence"/>
</dbReference>
<sequence>MPLELREPVEASARNGTTRSWSCDRPSASGFGGSSRSSTRGVTIHRAVKRRGYHRSGTYQPSTSGSCFVESCNPPAAMLQVGLRLTTSTDCLSANRKKDSMLKCINL</sequence>
<dbReference type="EMBL" id="JAODUP010000251">
    <property type="protein sequence ID" value="KAK2155037.1"/>
    <property type="molecule type" value="Genomic_DNA"/>
</dbReference>
<gene>
    <name evidence="2" type="ORF">LSH36_251g06027</name>
</gene>
<accession>A0AAD9JL81</accession>
<feature type="compositionally biased region" description="Low complexity" evidence="1">
    <location>
        <begin position="25"/>
        <end position="41"/>
    </location>
</feature>
<dbReference type="AlphaFoldDB" id="A0AAD9JL81"/>
<keyword evidence="3" id="KW-1185">Reference proteome</keyword>
<proteinExistence type="predicted"/>
<evidence type="ECO:0000313" key="3">
    <source>
        <dbReference type="Proteomes" id="UP001208570"/>
    </source>
</evidence>
<protein>
    <submittedName>
        <fullName evidence="2">Uncharacterized protein</fullName>
    </submittedName>
</protein>
<evidence type="ECO:0000256" key="1">
    <source>
        <dbReference type="SAM" id="MobiDB-lite"/>
    </source>
</evidence>
<organism evidence="2 3">
    <name type="scientific">Paralvinella palmiformis</name>
    <dbReference type="NCBI Taxonomy" id="53620"/>
    <lineage>
        <taxon>Eukaryota</taxon>
        <taxon>Metazoa</taxon>
        <taxon>Spiralia</taxon>
        <taxon>Lophotrochozoa</taxon>
        <taxon>Annelida</taxon>
        <taxon>Polychaeta</taxon>
        <taxon>Sedentaria</taxon>
        <taxon>Canalipalpata</taxon>
        <taxon>Terebellida</taxon>
        <taxon>Terebelliformia</taxon>
        <taxon>Alvinellidae</taxon>
        <taxon>Paralvinella</taxon>
    </lineage>
</organism>
<feature type="region of interest" description="Disordered" evidence="1">
    <location>
        <begin position="1"/>
        <end position="42"/>
    </location>
</feature>
<name>A0AAD9JL81_9ANNE</name>
<comment type="caution">
    <text evidence="2">The sequence shown here is derived from an EMBL/GenBank/DDBJ whole genome shotgun (WGS) entry which is preliminary data.</text>
</comment>
<evidence type="ECO:0000313" key="2">
    <source>
        <dbReference type="EMBL" id="KAK2155037.1"/>
    </source>
</evidence>